<accession>A0A1H9FYB6</accession>
<evidence type="ECO:0000313" key="2">
    <source>
        <dbReference type="EMBL" id="SEQ42857.1"/>
    </source>
</evidence>
<evidence type="ECO:0000256" key="1">
    <source>
        <dbReference type="SAM" id="Phobius"/>
    </source>
</evidence>
<dbReference type="STRING" id="1186196.SAMN04489841_1715"/>
<dbReference type="AlphaFoldDB" id="A0A1H9FYB6"/>
<gene>
    <name evidence="2" type="ORF">SAMN04489841_1715</name>
</gene>
<dbReference type="OrthoDB" id="177605at2157"/>
<reference evidence="3" key="1">
    <citation type="submission" date="2016-10" db="EMBL/GenBank/DDBJ databases">
        <authorList>
            <person name="Varghese N."/>
            <person name="Submissions S."/>
        </authorList>
    </citation>
    <scope>NUCLEOTIDE SEQUENCE [LARGE SCALE GENOMIC DNA]</scope>
    <source>
        <strain evidence="3">DSM 25055</strain>
    </source>
</reference>
<sequence>MVSNDRNRGQVILIGAITLAFILLGIVVVFNGVLYTETLSSGGTSQGASNADVVEYEVNQSVGCLLEWVEDGSTAEDGSLETLAEENISALNTAYRETTVQSTPVAVTISDVDAAADGGNLENATVTIEYDSNSLNYSQERTIEAHCAGDGP</sequence>
<dbReference type="RefSeq" id="WP_090616389.1">
    <property type="nucleotide sequence ID" value="NZ_FOFD01000002.1"/>
</dbReference>
<protein>
    <submittedName>
        <fullName evidence="2">Uncharacterized protein</fullName>
    </submittedName>
</protein>
<feature type="transmembrane region" description="Helical" evidence="1">
    <location>
        <begin position="12"/>
        <end position="35"/>
    </location>
</feature>
<name>A0A1H9FYB6_9EURY</name>
<keyword evidence="3" id="KW-1185">Reference proteome</keyword>
<keyword evidence="1" id="KW-1133">Transmembrane helix</keyword>
<dbReference type="Proteomes" id="UP000199114">
    <property type="component" value="Unassembled WGS sequence"/>
</dbReference>
<dbReference type="EMBL" id="FOFD01000002">
    <property type="protein sequence ID" value="SEQ42857.1"/>
    <property type="molecule type" value="Genomic_DNA"/>
</dbReference>
<organism evidence="2 3">
    <name type="scientific">Natrinema salaciae</name>
    <dbReference type="NCBI Taxonomy" id="1186196"/>
    <lineage>
        <taxon>Archaea</taxon>
        <taxon>Methanobacteriati</taxon>
        <taxon>Methanobacteriota</taxon>
        <taxon>Stenosarchaea group</taxon>
        <taxon>Halobacteria</taxon>
        <taxon>Halobacteriales</taxon>
        <taxon>Natrialbaceae</taxon>
        <taxon>Natrinema</taxon>
    </lineage>
</organism>
<keyword evidence="1" id="KW-0472">Membrane</keyword>
<evidence type="ECO:0000313" key="3">
    <source>
        <dbReference type="Proteomes" id="UP000199114"/>
    </source>
</evidence>
<keyword evidence="1" id="KW-0812">Transmembrane</keyword>
<proteinExistence type="predicted"/>